<dbReference type="SUPFAM" id="SSF46934">
    <property type="entry name" value="UBA-like"/>
    <property type="match status" value="1"/>
</dbReference>
<dbReference type="AlphaFoldDB" id="A0A1X2GWG3"/>
<feature type="region of interest" description="Disordered" evidence="2">
    <location>
        <begin position="27"/>
        <end position="66"/>
    </location>
</feature>
<dbReference type="GO" id="GO:0001227">
    <property type="term" value="F:DNA-binding transcription repressor activity, RNA polymerase II-specific"/>
    <property type="evidence" value="ECO:0007669"/>
    <property type="project" value="InterPro"/>
</dbReference>
<keyword evidence="1" id="KW-0175">Coiled coil</keyword>
<name>A0A1X2GWG3_9FUNG</name>
<dbReference type="InterPro" id="IPR015940">
    <property type="entry name" value="UBA"/>
</dbReference>
<dbReference type="PROSITE" id="PS50004">
    <property type="entry name" value="C2"/>
    <property type="match status" value="1"/>
</dbReference>
<dbReference type="PANTHER" id="PTHR13076:SF9">
    <property type="entry name" value="COILED-COIL AND C2 DOMAIN-CONTAINING PROTEIN 1-LIKE"/>
    <property type="match status" value="1"/>
</dbReference>
<organism evidence="5 6">
    <name type="scientific">Hesseltinella vesiculosa</name>
    <dbReference type="NCBI Taxonomy" id="101127"/>
    <lineage>
        <taxon>Eukaryota</taxon>
        <taxon>Fungi</taxon>
        <taxon>Fungi incertae sedis</taxon>
        <taxon>Mucoromycota</taxon>
        <taxon>Mucoromycotina</taxon>
        <taxon>Mucoromycetes</taxon>
        <taxon>Mucorales</taxon>
        <taxon>Cunninghamellaceae</taxon>
        <taxon>Hesseltinella</taxon>
    </lineage>
</organism>
<feature type="region of interest" description="Disordered" evidence="2">
    <location>
        <begin position="245"/>
        <end position="351"/>
    </location>
</feature>
<dbReference type="SUPFAM" id="SSF49562">
    <property type="entry name" value="C2 domain (Calcium/lipid-binding domain, CaLB)"/>
    <property type="match status" value="1"/>
</dbReference>
<feature type="coiled-coil region" evidence="1">
    <location>
        <begin position="212"/>
        <end position="242"/>
    </location>
</feature>
<gene>
    <name evidence="5" type="ORF">DM01DRAFT_1331816</name>
</gene>
<feature type="compositionally biased region" description="Low complexity" evidence="2">
    <location>
        <begin position="257"/>
        <end position="269"/>
    </location>
</feature>
<feature type="compositionally biased region" description="Low complexity" evidence="2">
    <location>
        <begin position="324"/>
        <end position="351"/>
    </location>
</feature>
<evidence type="ECO:0000259" key="3">
    <source>
        <dbReference type="PROSITE" id="PS50004"/>
    </source>
</evidence>
<dbReference type="InterPro" id="IPR009060">
    <property type="entry name" value="UBA-like_sf"/>
</dbReference>
<dbReference type="EMBL" id="MCGT01000002">
    <property type="protein sequence ID" value="ORX62391.1"/>
    <property type="molecule type" value="Genomic_DNA"/>
</dbReference>
<dbReference type="PROSITE" id="PS50030">
    <property type="entry name" value="UBA"/>
    <property type="match status" value="1"/>
</dbReference>
<evidence type="ECO:0000256" key="2">
    <source>
        <dbReference type="SAM" id="MobiDB-lite"/>
    </source>
</evidence>
<evidence type="ECO:0008006" key="7">
    <source>
        <dbReference type="Google" id="ProtNLM"/>
    </source>
</evidence>
<dbReference type="Proteomes" id="UP000242146">
    <property type="component" value="Unassembled WGS sequence"/>
</dbReference>
<dbReference type="Gene3D" id="1.10.8.10">
    <property type="entry name" value="DNA helicase RuvA subunit, C-terminal domain"/>
    <property type="match status" value="1"/>
</dbReference>
<dbReference type="PANTHER" id="PTHR13076">
    <property type="entry name" value="COILED-COIL AND C2 DOMAIN-CONTAINING PROTEIN 1-LIKE"/>
    <property type="match status" value="1"/>
</dbReference>
<accession>A0A1X2GWG3</accession>
<evidence type="ECO:0000256" key="1">
    <source>
        <dbReference type="SAM" id="Coils"/>
    </source>
</evidence>
<dbReference type="OrthoDB" id="19996at2759"/>
<comment type="caution">
    <text evidence="5">The sequence shown here is derived from an EMBL/GenBank/DDBJ whole genome shotgun (WGS) entry which is preliminary data.</text>
</comment>
<keyword evidence="6" id="KW-1185">Reference proteome</keyword>
<dbReference type="InterPro" id="IPR035892">
    <property type="entry name" value="C2_domain_sf"/>
</dbReference>
<feature type="compositionally biased region" description="Low complexity" evidence="2">
    <location>
        <begin position="436"/>
        <end position="459"/>
    </location>
</feature>
<feature type="domain" description="UBA" evidence="4">
    <location>
        <begin position="120"/>
        <end position="160"/>
    </location>
</feature>
<evidence type="ECO:0000313" key="5">
    <source>
        <dbReference type="EMBL" id="ORX62391.1"/>
    </source>
</evidence>
<feature type="domain" description="C2" evidence="3">
    <location>
        <begin position="515"/>
        <end position="654"/>
    </location>
</feature>
<feature type="compositionally biased region" description="Basic and acidic residues" evidence="2">
    <location>
        <begin position="310"/>
        <end position="323"/>
    </location>
</feature>
<dbReference type="Gene3D" id="2.60.40.150">
    <property type="entry name" value="C2 domain"/>
    <property type="match status" value="1"/>
</dbReference>
<feature type="compositionally biased region" description="Low complexity" evidence="2">
    <location>
        <begin position="38"/>
        <end position="53"/>
    </location>
</feature>
<dbReference type="Pfam" id="PF22562">
    <property type="entry name" value="UBA_7"/>
    <property type="match status" value="1"/>
</dbReference>
<evidence type="ECO:0000259" key="4">
    <source>
        <dbReference type="PROSITE" id="PS50030"/>
    </source>
</evidence>
<proteinExistence type="predicted"/>
<feature type="compositionally biased region" description="Low complexity" evidence="2">
    <location>
        <begin position="721"/>
        <end position="746"/>
    </location>
</feature>
<dbReference type="STRING" id="101127.A0A1X2GWG3"/>
<dbReference type="InterPro" id="IPR039725">
    <property type="entry name" value="CC2D1A/B"/>
</dbReference>
<feature type="region of interest" description="Disordered" evidence="2">
    <location>
        <begin position="421"/>
        <end position="462"/>
    </location>
</feature>
<dbReference type="SMART" id="SM00165">
    <property type="entry name" value="UBA"/>
    <property type="match status" value="1"/>
</dbReference>
<dbReference type="InterPro" id="IPR000008">
    <property type="entry name" value="C2_dom"/>
</dbReference>
<evidence type="ECO:0000313" key="6">
    <source>
        <dbReference type="Proteomes" id="UP000242146"/>
    </source>
</evidence>
<feature type="region of interest" description="Disordered" evidence="2">
    <location>
        <begin position="717"/>
        <end position="772"/>
    </location>
</feature>
<sequence>MSKKRQSQANKQVDLNDIEHLLHDTLHDDFDDNDLNDPDLLAQLQSLTSSSATAPPPKKKQQPSEPVSMDIDWESYAALTQDHDVNVTLDENDFNDPQLLNELSSLQETAVKATPTASAPANDQAVDQLLQMGFGMRQAKQALAMFDQDVKQATNYLLDQVPDDTATVGAPPAALAPVDEPMDEADDTIADAKTQALHYQQLALQAKKQGDKKKAVALLRESKALMKQYEQDQDQLRLLAEEGSTPAAPVPEPAHPSSPAAAFSPAPLARQDSDTSDDNVPLQQHGSFPAAPDAAQQPGSAGALQEVAMDLDRKSESSTEDSRPSSIPPAATVTDAAPVTTTPAPVSPAVAPVEQRQQVLQRIIQLQKEYKDAAHHYKDLGNLAAAKDMVKMSKSLLKTGLQVKQQPQLLARDVERIDQQLPAPPDLTLGDGKWRATQSPLAPSSASASPHAAKTPPSTRDQVEAQLVYQADVCHNLALQLAQPNSPFHPLEQTFHSHLVKLRALAADDSLPTMHYEQVDYAIQRTNDHLPLNQMELKITNGLGIQSMDIATAIEPFVTWDLSGWPPENTAQSHLSKGETPVAKGTSPAFDFQLLIPITRTNRVFMRYLQRKKITLEVYHNRYNYGFLRRPVFVGKVAIPLDALLTKTSISGWFDLVDSNRRPMGGKLEIAVNLRQPLQGQDVVQKSEPWLVLDGWTPDVSEHLYNVGLAHTRYQTATRQTPSSLVPDPTSPTSSTPSAIPSTPQPSEDRPSAQSISTPPTDHAKPKQEAPTNEALEAAEEELNNVDVLVSNMVLEHEMNVVQTTLSTGKYGPGRTKDDWMDRKQALDIKMNMLVIQVQTGILDMAGYLEQVQERMDRDRQLAILFKKHDRLDLAKTALTRKKIMQDELEEAKEAMANQ</sequence>
<protein>
    <recommendedName>
        <fullName evidence="7">UBA domain-containing protein</fullName>
    </recommendedName>
</protein>
<dbReference type="Pfam" id="PF00168">
    <property type="entry name" value="C2"/>
    <property type="match status" value="1"/>
</dbReference>
<reference evidence="5 6" key="1">
    <citation type="submission" date="2016-07" db="EMBL/GenBank/DDBJ databases">
        <title>Pervasive Adenine N6-methylation of Active Genes in Fungi.</title>
        <authorList>
            <consortium name="DOE Joint Genome Institute"/>
            <person name="Mondo S.J."/>
            <person name="Dannebaum R.O."/>
            <person name="Kuo R.C."/>
            <person name="Labutti K."/>
            <person name="Haridas S."/>
            <person name="Kuo A."/>
            <person name="Salamov A."/>
            <person name="Ahrendt S.R."/>
            <person name="Lipzen A."/>
            <person name="Sullivan W."/>
            <person name="Andreopoulos W.B."/>
            <person name="Clum A."/>
            <person name="Lindquist E."/>
            <person name="Daum C."/>
            <person name="Ramamoorthy G.K."/>
            <person name="Gryganskyi A."/>
            <person name="Culley D."/>
            <person name="Magnuson J.K."/>
            <person name="James T.Y."/>
            <person name="O'Malley M.A."/>
            <person name="Stajich J.E."/>
            <person name="Spatafora J.W."/>
            <person name="Visel A."/>
            <person name="Grigoriev I.V."/>
        </authorList>
    </citation>
    <scope>NUCLEOTIDE SEQUENCE [LARGE SCALE GENOMIC DNA]</scope>
    <source>
        <strain evidence="5 6">NRRL 3301</strain>
    </source>
</reference>